<organism evidence="2 3">
    <name type="scientific">Panicum virgatum</name>
    <name type="common">Blackwell switchgrass</name>
    <dbReference type="NCBI Taxonomy" id="38727"/>
    <lineage>
        <taxon>Eukaryota</taxon>
        <taxon>Viridiplantae</taxon>
        <taxon>Streptophyta</taxon>
        <taxon>Embryophyta</taxon>
        <taxon>Tracheophyta</taxon>
        <taxon>Spermatophyta</taxon>
        <taxon>Magnoliopsida</taxon>
        <taxon>Liliopsida</taxon>
        <taxon>Poales</taxon>
        <taxon>Poaceae</taxon>
        <taxon>PACMAD clade</taxon>
        <taxon>Panicoideae</taxon>
        <taxon>Panicodae</taxon>
        <taxon>Paniceae</taxon>
        <taxon>Panicinae</taxon>
        <taxon>Panicum</taxon>
        <taxon>Panicum sect. Hiantes</taxon>
    </lineage>
</organism>
<sequence length="162" mass="16557">MRSAAGRRLAGRRLPLPGWPPAARLPGDCTAAQVRSATAPYAWPPPAGQGSREQAVAVAPARRERAAPFGHWPPRLRPAPAGLPPCRCRAAGPPPPLELGLPAAWDWDGGLGDGREAGSWSKTEPGLGLWASGRVTGMGRGGKEGVRGPAGGHGPLGGLGKL</sequence>
<feature type="region of interest" description="Disordered" evidence="1">
    <location>
        <begin position="117"/>
        <end position="162"/>
    </location>
</feature>
<dbReference type="AlphaFoldDB" id="A0A8T0XCA7"/>
<keyword evidence="3" id="KW-1185">Reference proteome</keyword>
<accession>A0A8T0XCA7</accession>
<name>A0A8T0XCA7_PANVG</name>
<dbReference type="Proteomes" id="UP000823388">
    <property type="component" value="Chromosome 1K"/>
</dbReference>
<feature type="region of interest" description="Disordered" evidence="1">
    <location>
        <begin position="1"/>
        <end position="20"/>
    </location>
</feature>
<reference evidence="2" key="1">
    <citation type="submission" date="2020-05" db="EMBL/GenBank/DDBJ databases">
        <title>WGS assembly of Panicum virgatum.</title>
        <authorList>
            <person name="Lovell J.T."/>
            <person name="Jenkins J."/>
            <person name="Shu S."/>
            <person name="Juenger T.E."/>
            <person name="Schmutz J."/>
        </authorList>
    </citation>
    <scope>NUCLEOTIDE SEQUENCE</scope>
    <source>
        <strain evidence="2">AP13</strain>
    </source>
</reference>
<feature type="region of interest" description="Disordered" evidence="1">
    <location>
        <begin position="40"/>
        <end position="77"/>
    </location>
</feature>
<evidence type="ECO:0000256" key="1">
    <source>
        <dbReference type="SAM" id="MobiDB-lite"/>
    </source>
</evidence>
<protein>
    <submittedName>
        <fullName evidence="2">Uncharacterized protein</fullName>
    </submittedName>
</protein>
<gene>
    <name evidence="2" type="ORF">PVAP13_1KG080100</name>
</gene>
<evidence type="ECO:0000313" key="3">
    <source>
        <dbReference type="Proteomes" id="UP000823388"/>
    </source>
</evidence>
<feature type="compositionally biased region" description="Gly residues" evidence="1">
    <location>
        <begin position="148"/>
        <end position="162"/>
    </location>
</feature>
<dbReference type="EMBL" id="CM029037">
    <property type="protein sequence ID" value="KAG2656398.1"/>
    <property type="molecule type" value="Genomic_DNA"/>
</dbReference>
<evidence type="ECO:0000313" key="2">
    <source>
        <dbReference type="EMBL" id="KAG2656398.1"/>
    </source>
</evidence>
<comment type="caution">
    <text evidence="2">The sequence shown here is derived from an EMBL/GenBank/DDBJ whole genome shotgun (WGS) entry which is preliminary data.</text>
</comment>
<proteinExistence type="predicted"/>